<feature type="repeat" description="TPR" evidence="1">
    <location>
        <begin position="530"/>
        <end position="563"/>
    </location>
</feature>
<dbReference type="InterPro" id="IPR011990">
    <property type="entry name" value="TPR-like_helical_dom_sf"/>
</dbReference>
<dbReference type="SUPFAM" id="SSF48452">
    <property type="entry name" value="TPR-like"/>
    <property type="match status" value="2"/>
</dbReference>
<protein>
    <submittedName>
        <fullName evidence="3">Tetratricopeptide repeat protein</fullName>
    </submittedName>
</protein>
<evidence type="ECO:0000256" key="2">
    <source>
        <dbReference type="SAM" id="MobiDB-lite"/>
    </source>
</evidence>
<dbReference type="RefSeq" id="WP_379091454.1">
    <property type="nucleotide sequence ID" value="NZ_JBHTJO010000002.1"/>
</dbReference>
<dbReference type="InterPro" id="IPR019734">
    <property type="entry name" value="TPR_rpt"/>
</dbReference>
<feature type="repeat" description="TPR" evidence="1">
    <location>
        <begin position="427"/>
        <end position="460"/>
    </location>
</feature>
<sequence>MPMPSTETKRNAILEIAERPILRWALLSLLIVVLAAPAAYSEVGEENGETAARGTLLGNYLSGRIARNEHDIDTAADYYAKALDEDPDNVVLLEQAFLLEVANGDWDRAVTLANRLIETDPTHRIARFLLGLHATKQEKFDDAEQDFASARQGPIADLASTLSRAWVEQARGDTDKALSTLDGLSSASWAQFYQRYHRGLIADVAGRPDVAEQAYAEAFASSPGTIRVAEAYARHLVNNGKRDKAIVIIKTNMEAAAKHPITEGLLKELEDGETPPLVARNTDEGMAEVYYGIGDALAGEGGLDLGLVFLQFGIYMKPELDLAYVALAEAYDNAEKYDLELKAFDQVSEDSPLWLNVQIQKAFALNGLERVEDAKATLEHLIEEYPDDMRPLDALGNILRSHERYEEALPYYDKAIALIDEPQEQHWSIYYSRGVCYERLKDWDKAEKDLKQALALKPEESLVLNYLGYTWVDQKTNLKTAMDYIRKAVKLKPDDGYYVDSLGWAYYRLGNLDAAVKHLERAVELEPNDPIINDHLGDVYWRVGRKLEAKYQWQQALELEPEEEDAKKIRQKLADGLEDKPNTKAAERTPPGEAPTAQ</sequence>
<feature type="region of interest" description="Disordered" evidence="2">
    <location>
        <begin position="561"/>
        <end position="598"/>
    </location>
</feature>
<dbReference type="Proteomes" id="UP001597102">
    <property type="component" value="Unassembled WGS sequence"/>
</dbReference>
<dbReference type="Pfam" id="PF13174">
    <property type="entry name" value="TPR_6"/>
    <property type="match status" value="1"/>
</dbReference>
<dbReference type="PROSITE" id="PS50005">
    <property type="entry name" value="TPR"/>
    <property type="match status" value="4"/>
</dbReference>
<reference evidence="4" key="1">
    <citation type="journal article" date="2019" name="Int. J. Syst. Evol. Microbiol.">
        <title>The Global Catalogue of Microorganisms (GCM) 10K type strain sequencing project: providing services to taxonomists for standard genome sequencing and annotation.</title>
        <authorList>
            <consortium name="The Broad Institute Genomics Platform"/>
            <consortium name="The Broad Institute Genome Sequencing Center for Infectious Disease"/>
            <person name="Wu L."/>
            <person name="Ma J."/>
        </authorList>
    </citation>
    <scope>NUCLEOTIDE SEQUENCE [LARGE SCALE GENOMIC DNA]</scope>
    <source>
        <strain evidence="4">CCUG 61697</strain>
    </source>
</reference>
<dbReference type="PANTHER" id="PTHR12558">
    <property type="entry name" value="CELL DIVISION CYCLE 16,23,27"/>
    <property type="match status" value="1"/>
</dbReference>
<comment type="caution">
    <text evidence="3">The sequence shown here is derived from an EMBL/GenBank/DDBJ whole genome shotgun (WGS) entry which is preliminary data.</text>
</comment>
<evidence type="ECO:0000256" key="1">
    <source>
        <dbReference type="PROSITE-ProRule" id="PRU00339"/>
    </source>
</evidence>
<keyword evidence="1" id="KW-0802">TPR repeat</keyword>
<dbReference type="Gene3D" id="1.25.40.10">
    <property type="entry name" value="Tetratricopeptide repeat domain"/>
    <property type="match status" value="4"/>
</dbReference>
<organism evidence="3 4">
    <name type="scientific">Methyloligella solikamskensis</name>
    <dbReference type="NCBI Taxonomy" id="1177756"/>
    <lineage>
        <taxon>Bacteria</taxon>
        <taxon>Pseudomonadati</taxon>
        <taxon>Pseudomonadota</taxon>
        <taxon>Alphaproteobacteria</taxon>
        <taxon>Hyphomicrobiales</taxon>
        <taxon>Hyphomicrobiaceae</taxon>
        <taxon>Methyloligella</taxon>
    </lineage>
</organism>
<name>A0ABW3JE98_9HYPH</name>
<dbReference type="EMBL" id="JBHTJO010000002">
    <property type="protein sequence ID" value="MFD0988409.1"/>
    <property type="molecule type" value="Genomic_DNA"/>
</dbReference>
<evidence type="ECO:0000313" key="3">
    <source>
        <dbReference type="EMBL" id="MFD0988409.1"/>
    </source>
</evidence>
<dbReference type="Pfam" id="PF13414">
    <property type="entry name" value="TPR_11"/>
    <property type="match status" value="1"/>
</dbReference>
<keyword evidence="4" id="KW-1185">Reference proteome</keyword>
<dbReference type="PANTHER" id="PTHR12558:SF13">
    <property type="entry name" value="CELL DIVISION CYCLE PROTEIN 27 HOMOLOG"/>
    <property type="match status" value="1"/>
</dbReference>
<gene>
    <name evidence="3" type="ORF">ACFQ2F_15020</name>
</gene>
<dbReference type="Pfam" id="PF13424">
    <property type="entry name" value="TPR_12"/>
    <property type="match status" value="1"/>
</dbReference>
<feature type="repeat" description="TPR" evidence="1">
    <location>
        <begin position="389"/>
        <end position="422"/>
    </location>
</feature>
<dbReference type="SMART" id="SM00028">
    <property type="entry name" value="TPR"/>
    <property type="match status" value="9"/>
</dbReference>
<accession>A0ABW3JE98</accession>
<dbReference type="Pfam" id="PF13432">
    <property type="entry name" value="TPR_16"/>
    <property type="match status" value="1"/>
</dbReference>
<dbReference type="PROSITE" id="PS50293">
    <property type="entry name" value="TPR_REGION"/>
    <property type="match status" value="1"/>
</dbReference>
<feature type="repeat" description="TPR" evidence="1">
    <location>
        <begin position="496"/>
        <end position="529"/>
    </location>
</feature>
<proteinExistence type="predicted"/>
<feature type="compositionally biased region" description="Basic and acidic residues" evidence="2">
    <location>
        <begin position="565"/>
        <end position="587"/>
    </location>
</feature>
<evidence type="ECO:0000313" key="4">
    <source>
        <dbReference type="Proteomes" id="UP001597102"/>
    </source>
</evidence>